<dbReference type="GO" id="GO:0004340">
    <property type="term" value="F:glucokinase activity"/>
    <property type="evidence" value="ECO:0007669"/>
    <property type="project" value="TreeGrafter"/>
</dbReference>
<protein>
    <recommendedName>
        <fullName evidence="12">Phosphotransferase</fullName>
        <ecNumber evidence="12">2.7.1.-</ecNumber>
    </recommendedName>
</protein>
<dbReference type="EMBL" id="JWZT01001054">
    <property type="protein sequence ID" value="KII72975.1"/>
    <property type="molecule type" value="Genomic_DNA"/>
</dbReference>
<comment type="catalytic activity">
    <reaction evidence="11">
        <text>D-glucose + ATP = D-glucose 6-phosphate + ADP + H(+)</text>
        <dbReference type="Rhea" id="RHEA:17825"/>
        <dbReference type="ChEBI" id="CHEBI:4167"/>
        <dbReference type="ChEBI" id="CHEBI:15378"/>
        <dbReference type="ChEBI" id="CHEBI:30616"/>
        <dbReference type="ChEBI" id="CHEBI:61548"/>
        <dbReference type="ChEBI" id="CHEBI:456216"/>
        <dbReference type="EC" id="2.7.1.1"/>
    </reaction>
    <physiologicalReaction direction="left-to-right" evidence="11">
        <dbReference type="Rhea" id="RHEA:17826"/>
    </physiologicalReaction>
</comment>
<evidence type="ECO:0000313" key="15">
    <source>
        <dbReference type="EMBL" id="KII72975.1"/>
    </source>
</evidence>
<evidence type="ECO:0000313" key="16">
    <source>
        <dbReference type="Proteomes" id="UP000031668"/>
    </source>
</evidence>
<dbReference type="GO" id="GO:0005829">
    <property type="term" value="C:cytosol"/>
    <property type="evidence" value="ECO:0007669"/>
    <property type="project" value="TreeGrafter"/>
</dbReference>
<evidence type="ECO:0000256" key="12">
    <source>
        <dbReference type="RuleBase" id="RU362007"/>
    </source>
</evidence>
<dbReference type="PANTHER" id="PTHR19443:SF16">
    <property type="entry name" value="HEXOKINASE TYPE 1-RELATED"/>
    <property type="match status" value="1"/>
</dbReference>
<evidence type="ECO:0000256" key="10">
    <source>
        <dbReference type="ARBA" id="ARBA00047905"/>
    </source>
</evidence>
<feature type="domain" description="Hexokinase N-terminal" evidence="13">
    <location>
        <begin position="22"/>
        <end position="218"/>
    </location>
</feature>
<dbReference type="InterPro" id="IPR022673">
    <property type="entry name" value="Hexokinase_C"/>
</dbReference>
<dbReference type="GO" id="GO:0005524">
    <property type="term" value="F:ATP binding"/>
    <property type="evidence" value="ECO:0007669"/>
    <property type="project" value="UniProtKB-UniRule"/>
</dbReference>
<proteinExistence type="inferred from homology"/>
<keyword evidence="5 12" id="KW-0547">Nucleotide-binding</keyword>
<dbReference type="InterPro" id="IPR001312">
    <property type="entry name" value="Hexokinase"/>
</dbReference>
<feature type="domain" description="Hexokinase C-terminal" evidence="14">
    <location>
        <begin position="225"/>
        <end position="452"/>
    </location>
</feature>
<evidence type="ECO:0000256" key="4">
    <source>
        <dbReference type="ARBA" id="ARBA00022679"/>
    </source>
</evidence>
<accession>A0A0C2N9E8</accession>
<evidence type="ECO:0000256" key="9">
    <source>
        <dbReference type="ARBA" id="ARBA00044613"/>
    </source>
</evidence>
<dbReference type="InterPro" id="IPR043129">
    <property type="entry name" value="ATPase_NBD"/>
</dbReference>
<dbReference type="EC" id="2.7.1.-" evidence="12"/>
<dbReference type="Pfam" id="PF00349">
    <property type="entry name" value="Hexokinase_1"/>
    <property type="match status" value="1"/>
</dbReference>
<evidence type="ECO:0000256" key="2">
    <source>
        <dbReference type="ARBA" id="ARBA00005028"/>
    </source>
</evidence>
<evidence type="ECO:0000256" key="1">
    <source>
        <dbReference type="ARBA" id="ARBA00004888"/>
    </source>
</evidence>
<dbReference type="GO" id="GO:0006096">
    <property type="term" value="P:glycolytic process"/>
    <property type="evidence" value="ECO:0007669"/>
    <property type="project" value="UniProtKB-UniPathway"/>
</dbReference>
<dbReference type="GO" id="GO:0008865">
    <property type="term" value="F:fructokinase activity"/>
    <property type="evidence" value="ECO:0007669"/>
    <property type="project" value="TreeGrafter"/>
</dbReference>
<dbReference type="PRINTS" id="PR00475">
    <property type="entry name" value="HEXOKINASE"/>
</dbReference>
<dbReference type="FunFam" id="3.30.420.40:FF:000805">
    <property type="entry name" value="Hexokinase-2"/>
    <property type="match status" value="1"/>
</dbReference>
<dbReference type="SUPFAM" id="SSF53067">
    <property type="entry name" value="Actin-like ATPase domain"/>
    <property type="match status" value="2"/>
</dbReference>
<gene>
    <name evidence="15" type="ORF">RF11_13415</name>
</gene>
<dbReference type="UniPathway" id="UPA00109">
    <property type="reaction ID" value="UER00180"/>
</dbReference>
<comment type="catalytic activity">
    <reaction evidence="9">
        <text>a D-hexose + ATP = a D-hexose 6-phosphate + ADP + H(+)</text>
        <dbReference type="Rhea" id="RHEA:22740"/>
        <dbReference type="ChEBI" id="CHEBI:4194"/>
        <dbReference type="ChEBI" id="CHEBI:15378"/>
        <dbReference type="ChEBI" id="CHEBI:30616"/>
        <dbReference type="ChEBI" id="CHEBI:229467"/>
        <dbReference type="ChEBI" id="CHEBI:456216"/>
        <dbReference type="EC" id="2.7.1.1"/>
    </reaction>
    <physiologicalReaction direction="left-to-right" evidence="9">
        <dbReference type="Rhea" id="RHEA:22741"/>
    </physiologicalReaction>
</comment>
<evidence type="ECO:0000256" key="8">
    <source>
        <dbReference type="ARBA" id="ARBA00023152"/>
    </source>
</evidence>
<dbReference type="Gene3D" id="3.30.420.40">
    <property type="match status" value="1"/>
</dbReference>
<evidence type="ECO:0000256" key="5">
    <source>
        <dbReference type="ARBA" id="ARBA00022741"/>
    </source>
</evidence>
<comment type="catalytic activity">
    <reaction evidence="10">
        <text>D-fructose + ATP = D-fructose 6-phosphate + ADP + H(+)</text>
        <dbReference type="Rhea" id="RHEA:16125"/>
        <dbReference type="ChEBI" id="CHEBI:15378"/>
        <dbReference type="ChEBI" id="CHEBI:30616"/>
        <dbReference type="ChEBI" id="CHEBI:37721"/>
        <dbReference type="ChEBI" id="CHEBI:61527"/>
        <dbReference type="ChEBI" id="CHEBI:456216"/>
        <dbReference type="EC" id="2.7.1.1"/>
    </reaction>
    <physiologicalReaction direction="left-to-right" evidence="10">
        <dbReference type="Rhea" id="RHEA:16126"/>
    </physiologicalReaction>
</comment>
<dbReference type="FunFam" id="3.40.367.20:FF:000020">
    <property type="entry name" value="Hexokinase-1"/>
    <property type="match status" value="1"/>
</dbReference>
<keyword evidence="16" id="KW-1185">Reference proteome</keyword>
<dbReference type="Pfam" id="PF03727">
    <property type="entry name" value="Hexokinase_2"/>
    <property type="match status" value="1"/>
</dbReference>
<dbReference type="PROSITE" id="PS51748">
    <property type="entry name" value="HEXOKINASE_2"/>
    <property type="match status" value="1"/>
</dbReference>
<dbReference type="GO" id="GO:0001678">
    <property type="term" value="P:intracellular glucose homeostasis"/>
    <property type="evidence" value="ECO:0007669"/>
    <property type="project" value="InterPro"/>
</dbReference>
<dbReference type="GO" id="GO:0005739">
    <property type="term" value="C:mitochondrion"/>
    <property type="evidence" value="ECO:0007669"/>
    <property type="project" value="TreeGrafter"/>
</dbReference>
<keyword evidence="7 12" id="KW-0067">ATP-binding</keyword>
<dbReference type="UniPathway" id="UPA00242"/>
<name>A0A0C2N9E8_THEKT</name>
<dbReference type="Proteomes" id="UP000031668">
    <property type="component" value="Unassembled WGS sequence"/>
</dbReference>
<evidence type="ECO:0000256" key="7">
    <source>
        <dbReference type="ARBA" id="ARBA00022840"/>
    </source>
</evidence>
<comment type="pathway">
    <text evidence="1">Carbohydrate degradation; glycolysis; D-glyceraldehyde 3-phosphate and glycerone phosphate from D-glucose: step 1/4.</text>
</comment>
<evidence type="ECO:0000256" key="6">
    <source>
        <dbReference type="ARBA" id="ARBA00022777"/>
    </source>
</evidence>
<keyword evidence="4 12" id="KW-0808">Transferase</keyword>
<dbReference type="PANTHER" id="PTHR19443">
    <property type="entry name" value="HEXOKINASE"/>
    <property type="match status" value="1"/>
</dbReference>
<evidence type="ECO:0000259" key="14">
    <source>
        <dbReference type="Pfam" id="PF03727"/>
    </source>
</evidence>
<dbReference type="GO" id="GO:0005536">
    <property type="term" value="F:D-glucose binding"/>
    <property type="evidence" value="ECO:0007669"/>
    <property type="project" value="InterPro"/>
</dbReference>
<dbReference type="InterPro" id="IPR022672">
    <property type="entry name" value="Hexokinase_N"/>
</dbReference>
<dbReference type="GO" id="GO:0006006">
    <property type="term" value="P:glucose metabolic process"/>
    <property type="evidence" value="ECO:0007669"/>
    <property type="project" value="UniProtKB-ARBA"/>
</dbReference>
<evidence type="ECO:0000256" key="3">
    <source>
        <dbReference type="ARBA" id="ARBA00009225"/>
    </source>
</evidence>
<dbReference type="AlphaFoldDB" id="A0A0C2N9E8"/>
<comment type="caution">
    <text evidence="15">The sequence shown here is derived from an EMBL/GenBank/DDBJ whole genome shotgun (WGS) entry which is preliminary data.</text>
</comment>
<dbReference type="OMA" id="VKHANDG"/>
<dbReference type="OrthoDB" id="419537at2759"/>
<keyword evidence="6 12" id="KW-0418">Kinase</keyword>
<comment type="similarity">
    <text evidence="3 12">Belongs to the hexokinase family.</text>
</comment>
<sequence length="463" mass="51353">MALNIIVESQEIIPGSTTNIDLDSILDKFRLGKNHLLQIVESLQSAFNRGLESDVESYYYHPVKMLNTHLMVVPNGSETGRFVALDLGGTNLRILEISVVDGSLSPKSLLFTVPPSIQSGTGEELFEFIADRIAEGLKEFGFEDVDVEYMGFTFSFPCHQTALNSGELIRWTKGYSTTGVENKDVVEMLRDVCHEKGIRVKDFVLINDTTGTLLSGAFENNMCSIGVINGTGTNACYLEKIAKVTKLKGPSIYESVIINTEWGSFGENKELREYSTVVDAIVDKESINPNRQIFEKMISGMYLGNIVRHVIIMASESGIIFRGDLPSKMRDLDAFPASLTSDVHTKELFLSRFKDIFDYTLDDEQYEDIFKVCDVVIKRAAGLCAAGLSALITRINKESCAIAADGSVFKENPAFRGYVNDYIRELLPEEMRFSIMLVNDGSGKGAALAACVVRENLKKIRRA</sequence>
<dbReference type="Gene3D" id="3.40.367.20">
    <property type="match status" value="1"/>
</dbReference>
<organism evidence="15 16">
    <name type="scientific">Thelohanellus kitauei</name>
    <name type="common">Myxosporean</name>
    <dbReference type="NCBI Taxonomy" id="669202"/>
    <lineage>
        <taxon>Eukaryota</taxon>
        <taxon>Metazoa</taxon>
        <taxon>Cnidaria</taxon>
        <taxon>Myxozoa</taxon>
        <taxon>Myxosporea</taxon>
        <taxon>Bivalvulida</taxon>
        <taxon>Platysporina</taxon>
        <taxon>Myxobolidae</taxon>
        <taxon>Thelohanellus</taxon>
    </lineage>
</organism>
<evidence type="ECO:0000256" key="11">
    <source>
        <dbReference type="ARBA" id="ARBA00048160"/>
    </source>
</evidence>
<keyword evidence="8 12" id="KW-0324">Glycolysis</keyword>
<reference evidence="15 16" key="1">
    <citation type="journal article" date="2014" name="Genome Biol. Evol.">
        <title>The genome of the myxosporean Thelohanellus kitauei shows adaptations to nutrient acquisition within its fish host.</title>
        <authorList>
            <person name="Yang Y."/>
            <person name="Xiong J."/>
            <person name="Zhou Z."/>
            <person name="Huo F."/>
            <person name="Miao W."/>
            <person name="Ran C."/>
            <person name="Liu Y."/>
            <person name="Zhang J."/>
            <person name="Feng J."/>
            <person name="Wang M."/>
            <person name="Wang M."/>
            <person name="Wang L."/>
            <person name="Yao B."/>
        </authorList>
    </citation>
    <scope>NUCLEOTIDE SEQUENCE [LARGE SCALE GENOMIC DNA]</scope>
    <source>
        <strain evidence="15">Wuqing</strain>
    </source>
</reference>
<comment type="pathway">
    <text evidence="2">Carbohydrate metabolism; hexose metabolism.</text>
</comment>
<evidence type="ECO:0000259" key="13">
    <source>
        <dbReference type="Pfam" id="PF00349"/>
    </source>
</evidence>